<evidence type="ECO:0000256" key="3">
    <source>
        <dbReference type="ARBA" id="ARBA00023054"/>
    </source>
</evidence>
<comment type="subcellular location">
    <subcellularLocation>
        <location evidence="1">Nucleus</location>
    </subcellularLocation>
</comment>
<dbReference type="Pfam" id="PF13837">
    <property type="entry name" value="Myb_DNA-bind_4"/>
    <property type="match status" value="1"/>
</dbReference>
<name>A0AAD3Y5H0_NEPGR</name>
<feature type="compositionally biased region" description="Acidic residues" evidence="7">
    <location>
        <begin position="197"/>
        <end position="209"/>
    </location>
</feature>
<gene>
    <name evidence="9" type="ORF">Nepgr_032215</name>
</gene>
<dbReference type="GO" id="GO:0000976">
    <property type="term" value="F:transcription cis-regulatory region binding"/>
    <property type="evidence" value="ECO:0007669"/>
    <property type="project" value="TreeGrafter"/>
</dbReference>
<feature type="region of interest" description="Disordered" evidence="7">
    <location>
        <begin position="192"/>
        <end position="220"/>
    </location>
</feature>
<evidence type="ECO:0000256" key="4">
    <source>
        <dbReference type="ARBA" id="ARBA00023125"/>
    </source>
</evidence>
<keyword evidence="6" id="KW-0539">Nucleus</keyword>
<reference evidence="9" key="1">
    <citation type="submission" date="2023-05" db="EMBL/GenBank/DDBJ databases">
        <title>Nepenthes gracilis genome sequencing.</title>
        <authorList>
            <person name="Fukushima K."/>
        </authorList>
    </citation>
    <scope>NUCLEOTIDE SEQUENCE</scope>
    <source>
        <strain evidence="9">SING2019-196</strain>
    </source>
</reference>
<keyword evidence="4" id="KW-0238">DNA-binding</keyword>
<evidence type="ECO:0000313" key="9">
    <source>
        <dbReference type="EMBL" id="GMH30372.1"/>
    </source>
</evidence>
<evidence type="ECO:0000313" key="10">
    <source>
        <dbReference type="Proteomes" id="UP001279734"/>
    </source>
</evidence>
<keyword evidence="2" id="KW-0805">Transcription regulation</keyword>
<keyword evidence="3" id="KW-0175">Coiled coil</keyword>
<evidence type="ECO:0000256" key="1">
    <source>
        <dbReference type="ARBA" id="ARBA00004123"/>
    </source>
</evidence>
<evidence type="ECO:0000256" key="7">
    <source>
        <dbReference type="SAM" id="MobiDB-lite"/>
    </source>
</evidence>
<dbReference type="InterPro" id="IPR044822">
    <property type="entry name" value="Myb_DNA-bind_4"/>
</dbReference>
<keyword evidence="10" id="KW-1185">Reference proteome</keyword>
<evidence type="ECO:0000256" key="6">
    <source>
        <dbReference type="ARBA" id="ARBA00023242"/>
    </source>
</evidence>
<dbReference type="GO" id="GO:0005634">
    <property type="term" value="C:nucleus"/>
    <property type="evidence" value="ECO:0007669"/>
    <property type="project" value="UniProtKB-SubCell"/>
</dbReference>
<organism evidence="9 10">
    <name type="scientific">Nepenthes gracilis</name>
    <name type="common">Slender pitcher plant</name>
    <dbReference type="NCBI Taxonomy" id="150966"/>
    <lineage>
        <taxon>Eukaryota</taxon>
        <taxon>Viridiplantae</taxon>
        <taxon>Streptophyta</taxon>
        <taxon>Embryophyta</taxon>
        <taxon>Tracheophyta</taxon>
        <taxon>Spermatophyta</taxon>
        <taxon>Magnoliopsida</taxon>
        <taxon>eudicotyledons</taxon>
        <taxon>Gunneridae</taxon>
        <taxon>Pentapetalae</taxon>
        <taxon>Caryophyllales</taxon>
        <taxon>Nepenthaceae</taxon>
        <taxon>Nepenthes</taxon>
    </lineage>
</organism>
<evidence type="ECO:0000256" key="2">
    <source>
        <dbReference type="ARBA" id="ARBA00023015"/>
    </source>
</evidence>
<dbReference type="Gene3D" id="1.10.10.60">
    <property type="entry name" value="Homeodomain-like"/>
    <property type="match status" value="1"/>
</dbReference>
<dbReference type="EMBL" id="BSYO01000038">
    <property type="protein sequence ID" value="GMH30372.1"/>
    <property type="molecule type" value="Genomic_DNA"/>
</dbReference>
<feature type="domain" description="Myb/SANT-like DNA-binding" evidence="8">
    <location>
        <begin position="23"/>
        <end position="116"/>
    </location>
</feature>
<keyword evidence="5" id="KW-0804">Transcription</keyword>
<dbReference type="PANTHER" id="PTHR31307:SF16">
    <property type="entry name" value="OS05G0560600 PROTEIN"/>
    <property type="match status" value="1"/>
</dbReference>
<proteinExistence type="predicted"/>
<evidence type="ECO:0000259" key="8">
    <source>
        <dbReference type="Pfam" id="PF13837"/>
    </source>
</evidence>
<accession>A0AAD3Y5H0</accession>
<dbReference type="FunFam" id="1.10.10.60:FF:000104">
    <property type="entry name" value="trihelix transcription factor ASIL2"/>
    <property type="match status" value="1"/>
</dbReference>
<protein>
    <recommendedName>
        <fullName evidence="8">Myb/SANT-like DNA-binding domain-containing protein</fullName>
    </recommendedName>
</protein>
<dbReference type="Proteomes" id="UP001279734">
    <property type="component" value="Unassembled WGS sequence"/>
</dbReference>
<dbReference type="PANTHER" id="PTHR31307">
    <property type="entry name" value="TRIHELIX TRANSCRIPTION FACTOR ASIL2"/>
    <property type="match status" value="1"/>
</dbReference>
<dbReference type="InterPro" id="IPR044823">
    <property type="entry name" value="ASIL1/2-like"/>
</dbReference>
<dbReference type="AlphaFoldDB" id="A0AAD3Y5H0"/>
<evidence type="ECO:0000256" key="5">
    <source>
        <dbReference type="ARBA" id="ARBA00023163"/>
    </source>
</evidence>
<sequence length="299" mass="34160">MGELEESLSHPSRNLWSLPVREDCWSQEATFTLIEAWGQRYLELNRGNLRQKHWQEVAEAVNARHGQIKKARRTDVQCKNRIDTLKKKYKIEKARVLESNESFTSQWPFFPPLDALIGSTMTTAALKKSSPQTPSTGSPMAVPLMPYRRTPTSVAAETVLPLKRPSSMATTLPTDESYFRKNYSAVAAAAAAAAAAETDDEEDEEEELEESKSGGEAGEADGIQKLAKAIDRFAEVYARVESEKQRQMIELEKQRMKFAKELELQRMQMVVELQFIDKEIFMAFRTSLLWSYFFQEFIE</sequence>
<comment type="caution">
    <text evidence="9">The sequence shown here is derived from an EMBL/GenBank/DDBJ whole genome shotgun (WGS) entry which is preliminary data.</text>
</comment>